<comment type="caution">
    <text evidence="2">The sequence shown here is derived from an EMBL/GenBank/DDBJ whole genome shotgun (WGS) entry which is preliminary data.</text>
</comment>
<reference evidence="2 3" key="1">
    <citation type="submission" date="2015-06" db="EMBL/GenBank/DDBJ databases">
        <title>Genome sequence of Pseudoalteromonas carrageenovora.</title>
        <authorList>
            <person name="Xie B.-B."/>
            <person name="Rong J.-C."/>
            <person name="Qin Q.-L."/>
            <person name="Zhang Y.-Z."/>
        </authorList>
    </citation>
    <scope>NUCLEOTIDE SEQUENCE [LARGE SCALE GENOMIC DNA]</scope>
    <source>
        <strain evidence="2 3">IAM 12662</strain>
    </source>
</reference>
<organism evidence="2 3">
    <name type="scientific">Pseudoalteromonas carrageenovora IAM 12662</name>
    <dbReference type="NCBI Taxonomy" id="1314868"/>
    <lineage>
        <taxon>Bacteria</taxon>
        <taxon>Pseudomonadati</taxon>
        <taxon>Pseudomonadota</taxon>
        <taxon>Gammaproteobacteria</taxon>
        <taxon>Alteromonadales</taxon>
        <taxon>Pseudoalteromonadaceae</taxon>
        <taxon>Pseudoalteromonas</taxon>
    </lineage>
</organism>
<name>A0ABR9EPH1_PSEVC</name>
<proteinExistence type="predicted"/>
<feature type="transmembrane region" description="Helical" evidence="1">
    <location>
        <begin position="7"/>
        <end position="24"/>
    </location>
</feature>
<dbReference type="Proteomes" id="UP000615003">
    <property type="component" value="Unassembled WGS sequence"/>
</dbReference>
<protein>
    <submittedName>
        <fullName evidence="2">Uncharacterized protein</fullName>
    </submittedName>
</protein>
<keyword evidence="1" id="KW-0472">Membrane</keyword>
<evidence type="ECO:0000313" key="2">
    <source>
        <dbReference type="EMBL" id="MBE0381781.1"/>
    </source>
</evidence>
<keyword evidence="3" id="KW-1185">Reference proteome</keyword>
<gene>
    <name evidence="2" type="ORF">PCARR_a0007</name>
</gene>
<accession>A0ABR9EPH1</accession>
<keyword evidence="1" id="KW-1133">Transmembrane helix</keyword>
<dbReference type="RefSeq" id="WP_058547662.1">
    <property type="nucleotide sequence ID" value="NZ_AQGW01000018.1"/>
</dbReference>
<feature type="transmembrane region" description="Helical" evidence="1">
    <location>
        <begin position="30"/>
        <end position="50"/>
    </location>
</feature>
<sequence length="63" mass="7368">MKRIQFEILFFLSMLFISGIYYYQEGHFKPSGGLIIASTLLAIEIVIYSIESINKKYKKRTNT</sequence>
<evidence type="ECO:0000313" key="3">
    <source>
        <dbReference type="Proteomes" id="UP000615003"/>
    </source>
</evidence>
<evidence type="ECO:0000256" key="1">
    <source>
        <dbReference type="SAM" id="Phobius"/>
    </source>
</evidence>
<dbReference type="GeneID" id="93662235"/>
<keyword evidence="1" id="KW-0812">Transmembrane</keyword>
<dbReference type="EMBL" id="AQGW01000018">
    <property type="protein sequence ID" value="MBE0381781.1"/>
    <property type="molecule type" value="Genomic_DNA"/>
</dbReference>